<evidence type="ECO:0000313" key="3">
    <source>
        <dbReference type="Proteomes" id="UP000245942"/>
    </source>
</evidence>
<name>A0A316UCX1_9BASI</name>
<feature type="compositionally biased region" description="Low complexity" evidence="1">
    <location>
        <begin position="286"/>
        <end position="300"/>
    </location>
</feature>
<feature type="compositionally biased region" description="Polar residues" evidence="1">
    <location>
        <begin position="301"/>
        <end position="310"/>
    </location>
</feature>
<keyword evidence="3" id="KW-1185">Reference proteome</keyword>
<protein>
    <submittedName>
        <fullName evidence="2">Leo1-domain-containing protein</fullName>
    </submittedName>
</protein>
<dbReference type="STRING" id="1684307.A0A316UCX1"/>
<gene>
    <name evidence="2" type="ORF">BCV69DRAFT_95479</name>
</gene>
<proteinExistence type="predicted"/>
<dbReference type="GO" id="GO:0016593">
    <property type="term" value="C:Cdc73/Paf1 complex"/>
    <property type="evidence" value="ECO:0007669"/>
    <property type="project" value="InterPro"/>
</dbReference>
<dbReference type="Pfam" id="PF04004">
    <property type="entry name" value="Leo1"/>
    <property type="match status" value="1"/>
</dbReference>
<evidence type="ECO:0000256" key="1">
    <source>
        <dbReference type="SAM" id="MobiDB-lite"/>
    </source>
</evidence>
<feature type="compositionally biased region" description="Acidic residues" evidence="1">
    <location>
        <begin position="101"/>
        <end position="111"/>
    </location>
</feature>
<dbReference type="EMBL" id="KZ819322">
    <property type="protein sequence ID" value="PWN22728.1"/>
    <property type="molecule type" value="Genomic_DNA"/>
</dbReference>
<feature type="region of interest" description="Disordered" evidence="1">
    <location>
        <begin position="281"/>
        <end position="310"/>
    </location>
</feature>
<feature type="region of interest" description="Disordered" evidence="1">
    <location>
        <begin position="1"/>
        <end position="153"/>
    </location>
</feature>
<dbReference type="RefSeq" id="XP_025349888.1">
    <property type="nucleotide sequence ID" value="XM_025495657.1"/>
</dbReference>
<dbReference type="Proteomes" id="UP000245942">
    <property type="component" value="Unassembled WGS sequence"/>
</dbReference>
<accession>A0A316UCX1</accession>
<feature type="compositionally biased region" description="Acidic residues" evidence="1">
    <location>
        <begin position="32"/>
        <end position="44"/>
    </location>
</feature>
<reference evidence="2 3" key="1">
    <citation type="journal article" date="2018" name="Mol. Biol. Evol.">
        <title>Broad Genomic Sampling Reveals a Smut Pathogenic Ancestry of the Fungal Clade Ustilaginomycotina.</title>
        <authorList>
            <person name="Kijpornyongpan T."/>
            <person name="Mondo S.J."/>
            <person name="Barry K."/>
            <person name="Sandor L."/>
            <person name="Lee J."/>
            <person name="Lipzen A."/>
            <person name="Pangilinan J."/>
            <person name="LaButti K."/>
            <person name="Hainaut M."/>
            <person name="Henrissat B."/>
            <person name="Grigoriev I.V."/>
            <person name="Spatafora J.W."/>
            <person name="Aime M.C."/>
        </authorList>
    </citation>
    <scope>NUCLEOTIDE SEQUENCE [LARGE SCALE GENOMIC DNA]</scope>
    <source>
        <strain evidence="2 3">MCA 4718</strain>
    </source>
</reference>
<dbReference type="GO" id="GO:0032968">
    <property type="term" value="P:positive regulation of transcription elongation by RNA polymerase II"/>
    <property type="evidence" value="ECO:0007669"/>
    <property type="project" value="TreeGrafter"/>
</dbReference>
<dbReference type="GO" id="GO:1990269">
    <property type="term" value="F:RNA polymerase II C-terminal domain phosphoserine binding"/>
    <property type="evidence" value="ECO:0007669"/>
    <property type="project" value="TreeGrafter"/>
</dbReference>
<dbReference type="AlphaFoldDB" id="A0A316UCX1"/>
<sequence>MSASPSQTGPAAPREDVQMTTADSPAPAQGSEADDGLFGEEDGDASPSAASQTGVGAGAVADDDDDDDDIRPTARRRKQAAESVSPPPGQKDSAPSGLPTFDDEEEDDDDIFGGGEGSIDREPSAEDQEEAARLAALEYTEDGQPMGARGARSASPAGVATIASISLPHVAQRFTPSHMVRLPHFLRTASSVYEREKYIDEREDAMVREKEEADADEKLRDVERRLRCDNTVRWKLDENGNRVSNSRFVKWSDGSWTLQVGNEQFDVSGFDARYAGSKGASADALQTGSSQSQPTQSETQVKASTSRMPSQPLTYLATADPRSKMLQTLGPLYSNVSIQPASLQSATHRLISSNLSSLRARQAASKVTMSELVIGEKAPEEIKRGRGGGAAEYVER</sequence>
<evidence type="ECO:0000313" key="2">
    <source>
        <dbReference type="EMBL" id="PWN22728.1"/>
    </source>
</evidence>
<dbReference type="GO" id="GO:0006368">
    <property type="term" value="P:transcription elongation by RNA polymerase II"/>
    <property type="evidence" value="ECO:0007669"/>
    <property type="project" value="InterPro"/>
</dbReference>
<dbReference type="PANTHER" id="PTHR23146:SF0">
    <property type="entry name" value="RNA POLYMERASE-ASSOCIATED PROTEIN LEO1"/>
    <property type="match status" value="1"/>
</dbReference>
<dbReference type="GeneID" id="37017391"/>
<dbReference type="OrthoDB" id="20844at2759"/>
<dbReference type="InterPro" id="IPR007149">
    <property type="entry name" value="Leo1"/>
</dbReference>
<dbReference type="PANTHER" id="PTHR23146">
    <property type="entry name" value="LEO1 PROTEIN"/>
    <property type="match status" value="1"/>
</dbReference>
<organism evidence="2 3">
    <name type="scientific">Pseudomicrostroma glucosiphilum</name>
    <dbReference type="NCBI Taxonomy" id="1684307"/>
    <lineage>
        <taxon>Eukaryota</taxon>
        <taxon>Fungi</taxon>
        <taxon>Dikarya</taxon>
        <taxon>Basidiomycota</taxon>
        <taxon>Ustilaginomycotina</taxon>
        <taxon>Exobasidiomycetes</taxon>
        <taxon>Microstromatales</taxon>
        <taxon>Microstromatales incertae sedis</taxon>
        <taxon>Pseudomicrostroma</taxon>
    </lineage>
</organism>